<feature type="domain" description="HAT C-terminal dimerisation" evidence="1">
    <location>
        <begin position="8"/>
        <end position="66"/>
    </location>
</feature>
<organism evidence="2 3">
    <name type="scientific">Heracleum sosnowskyi</name>
    <dbReference type="NCBI Taxonomy" id="360622"/>
    <lineage>
        <taxon>Eukaryota</taxon>
        <taxon>Viridiplantae</taxon>
        <taxon>Streptophyta</taxon>
        <taxon>Embryophyta</taxon>
        <taxon>Tracheophyta</taxon>
        <taxon>Spermatophyta</taxon>
        <taxon>Magnoliopsida</taxon>
        <taxon>eudicotyledons</taxon>
        <taxon>Gunneridae</taxon>
        <taxon>Pentapetalae</taxon>
        <taxon>asterids</taxon>
        <taxon>campanulids</taxon>
        <taxon>Apiales</taxon>
        <taxon>Apiaceae</taxon>
        <taxon>Apioideae</taxon>
        <taxon>apioid superclade</taxon>
        <taxon>Tordylieae</taxon>
        <taxon>Tordyliinae</taxon>
        <taxon>Heracleum</taxon>
    </lineage>
</organism>
<dbReference type="InterPro" id="IPR008906">
    <property type="entry name" value="HATC_C_dom"/>
</dbReference>
<reference evidence="2" key="1">
    <citation type="submission" date="2023-02" db="EMBL/GenBank/DDBJ databases">
        <title>Genome of toxic invasive species Heracleum sosnowskyi carries increased number of genes despite the absence of recent whole-genome duplications.</title>
        <authorList>
            <person name="Schelkunov M."/>
            <person name="Shtratnikova V."/>
            <person name="Makarenko M."/>
            <person name="Klepikova A."/>
            <person name="Omelchenko D."/>
            <person name="Novikova G."/>
            <person name="Obukhova E."/>
            <person name="Bogdanov V."/>
            <person name="Penin A."/>
            <person name="Logacheva M."/>
        </authorList>
    </citation>
    <scope>NUCLEOTIDE SEQUENCE</scope>
    <source>
        <strain evidence="2">Hsosn_3</strain>
        <tissue evidence="2">Leaf</tissue>
    </source>
</reference>
<dbReference type="EMBL" id="JAUIZM010000007">
    <property type="protein sequence ID" value="KAK1376795.1"/>
    <property type="molecule type" value="Genomic_DNA"/>
</dbReference>
<dbReference type="Proteomes" id="UP001237642">
    <property type="component" value="Unassembled WGS sequence"/>
</dbReference>
<gene>
    <name evidence="2" type="ORF">POM88_032988</name>
</gene>
<protein>
    <recommendedName>
        <fullName evidence="1">HAT C-terminal dimerisation domain-containing protein</fullName>
    </recommendedName>
</protein>
<name>A0AAD8I3C6_9APIA</name>
<sequence length="155" mass="17996">MTIEQRKTKSPLDWWDAYGGRAIELQSFAKRIVGLCCSSSGCERNWSTFEFIHTKKRNSLRELMLQLPQHPEHADNGPHTDCFNFCAPDKIRNHSLDNPDFVYMLYKCCEVEQNIMILKVSRYRPVETNPLYVELGCDRVHDDTCSNSSYGRVSN</sequence>
<accession>A0AAD8I3C6</accession>
<evidence type="ECO:0000313" key="3">
    <source>
        <dbReference type="Proteomes" id="UP001237642"/>
    </source>
</evidence>
<evidence type="ECO:0000313" key="2">
    <source>
        <dbReference type="EMBL" id="KAK1376795.1"/>
    </source>
</evidence>
<dbReference type="Pfam" id="PF05699">
    <property type="entry name" value="Dimer_Tnp_hAT"/>
    <property type="match status" value="1"/>
</dbReference>
<dbReference type="GO" id="GO:0046983">
    <property type="term" value="F:protein dimerization activity"/>
    <property type="evidence" value="ECO:0007669"/>
    <property type="project" value="InterPro"/>
</dbReference>
<dbReference type="AlphaFoldDB" id="A0AAD8I3C6"/>
<keyword evidence="3" id="KW-1185">Reference proteome</keyword>
<proteinExistence type="predicted"/>
<dbReference type="InterPro" id="IPR012337">
    <property type="entry name" value="RNaseH-like_sf"/>
</dbReference>
<evidence type="ECO:0000259" key="1">
    <source>
        <dbReference type="Pfam" id="PF05699"/>
    </source>
</evidence>
<reference evidence="2" key="2">
    <citation type="submission" date="2023-05" db="EMBL/GenBank/DDBJ databases">
        <authorList>
            <person name="Schelkunov M.I."/>
        </authorList>
    </citation>
    <scope>NUCLEOTIDE SEQUENCE</scope>
    <source>
        <strain evidence="2">Hsosn_3</strain>
        <tissue evidence="2">Leaf</tissue>
    </source>
</reference>
<comment type="caution">
    <text evidence="2">The sequence shown here is derived from an EMBL/GenBank/DDBJ whole genome shotgun (WGS) entry which is preliminary data.</text>
</comment>
<dbReference type="SUPFAM" id="SSF53098">
    <property type="entry name" value="Ribonuclease H-like"/>
    <property type="match status" value="1"/>
</dbReference>